<keyword evidence="3" id="KW-0862">Zinc</keyword>
<dbReference type="STRING" id="51028.A0A0N4V827"/>
<dbReference type="PROSITE" id="PS50053">
    <property type="entry name" value="UBIQUITIN_2"/>
    <property type="match status" value="1"/>
</dbReference>
<organism evidence="8">
    <name type="scientific">Enterobius vermicularis</name>
    <name type="common">Human pinworm</name>
    <dbReference type="NCBI Taxonomy" id="51028"/>
    <lineage>
        <taxon>Eukaryota</taxon>
        <taxon>Metazoa</taxon>
        <taxon>Ecdysozoa</taxon>
        <taxon>Nematoda</taxon>
        <taxon>Chromadorea</taxon>
        <taxon>Rhabditida</taxon>
        <taxon>Spirurina</taxon>
        <taxon>Oxyuridomorpha</taxon>
        <taxon>Oxyuroidea</taxon>
        <taxon>Oxyuridae</taxon>
        <taxon>Enterobius</taxon>
    </lineage>
</organism>
<proteinExistence type="predicted"/>
<evidence type="ECO:0000256" key="4">
    <source>
        <dbReference type="SAM" id="MobiDB-lite"/>
    </source>
</evidence>
<dbReference type="Gene3D" id="4.10.1110.10">
    <property type="entry name" value="AN1-like Zinc finger"/>
    <property type="match status" value="1"/>
</dbReference>
<dbReference type="Gene3D" id="3.10.20.90">
    <property type="entry name" value="Phosphatidylinositol 3-kinase Catalytic Subunit, Chain A, domain 1"/>
    <property type="match status" value="1"/>
</dbReference>
<feature type="compositionally biased region" description="Polar residues" evidence="4">
    <location>
        <begin position="309"/>
        <end position="320"/>
    </location>
</feature>
<dbReference type="OrthoDB" id="756206at2759"/>
<evidence type="ECO:0000313" key="7">
    <source>
        <dbReference type="Proteomes" id="UP000274131"/>
    </source>
</evidence>
<dbReference type="PANTHER" id="PTHR46728">
    <property type="entry name" value="AN1-TYPE ZINC FINGER PROTEIN 4"/>
    <property type="match status" value="1"/>
</dbReference>
<dbReference type="SUPFAM" id="SSF54236">
    <property type="entry name" value="Ubiquitin-like"/>
    <property type="match status" value="1"/>
</dbReference>
<keyword evidence="1" id="KW-0479">Metal-binding</keyword>
<evidence type="ECO:0000256" key="2">
    <source>
        <dbReference type="ARBA" id="ARBA00022771"/>
    </source>
</evidence>
<evidence type="ECO:0000259" key="5">
    <source>
        <dbReference type="PROSITE" id="PS50053"/>
    </source>
</evidence>
<dbReference type="InterPro" id="IPR000626">
    <property type="entry name" value="Ubiquitin-like_dom"/>
</dbReference>
<dbReference type="SMART" id="SM00154">
    <property type="entry name" value="ZnF_AN1"/>
    <property type="match status" value="1"/>
</dbReference>
<accession>A0A0N4V827</accession>
<reference evidence="6 7" key="2">
    <citation type="submission" date="2018-10" db="EMBL/GenBank/DDBJ databases">
        <authorList>
            <consortium name="Pathogen Informatics"/>
        </authorList>
    </citation>
    <scope>NUCLEOTIDE SEQUENCE [LARGE SCALE GENOMIC DNA]</scope>
</reference>
<dbReference type="EMBL" id="UXUI01008363">
    <property type="protein sequence ID" value="VDD91315.1"/>
    <property type="molecule type" value="Genomic_DNA"/>
</dbReference>
<dbReference type="InterPro" id="IPR000058">
    <property type="entry name" value="Znf_AN1"/>
</dbReference>
<gene>
    <name evidence="6" type="ORF">EVEC_LOCUS6066</name>
</gene>
<keyword evidence="7" id="KW-1185">Reference proteome</keyword>
<dbReference type="InterPro" id="IPR035896">
    <property type="entry name" value="AN1-like_Znf"/>
</dbReference>
<sequence length="419" mass="47706">MSPSEDDCSIPSSSARPPSLRIFISSVTGQKWVETISEAETVQTLKSKIWRRCGLLPYHQGLIFGNNSLPDGNDRILLKDLGIRADSLVRLVLVTRSGPMAIQHTNEPSSQIEIGVSDERCSSECWDGGQDSSEDFLEENRRTLFKMCELRRQMRTHSSARPSSEHFLLKTPVPKKALPVIQNAMRRNFQLEHQKRHECFTCRVVFWNPIYVSYFSAELCEEEQYTARDTALSARDRLLVMMHSRAESPSTDVNAPSEDGSEFSSGMVVCDLTNEFRRLRVRRRHHVANSSNGTQKTHVKAKPKPPSLVISNHHNGSDITSSDDEMPSLRRTLDNACSNTRRTETNPSHLAFRRLPSTSRGQRMASGFQSQHRCYTCSSRFNNYSIAFHCRCGKRLCSRHRPAEMHTCSRLRKMQDVSD</sequence>
<evidence type="ECO:0000256" key="3">
    <source>
        <dbReference type="ARBA" id="ARBA00022833"/>
    </source>
</evidence>
<dbReference type="GO" id="GO:0008270">
    <property type="term" value="F:zinc ion binding"/>
    <property type="evidence" value="ECO:0007669"/>
    <property type="project" value="UniProtKB-KW"/>
</dbReference>
<protein>
    <submittedName>
        <fullName evidence="8">Ubiquitin-like domain-containing protein</fullName>
    </submittedName>
</protein>
<feature type="region of interest" description="Disordered" evidence="4">
    <location>
        <begin position="287"/>
        <end position="327"/>
    </location>
</feature>
<evidence type="ECO:0000313" key="6">
    <source>
        <dbReference type="EMBL" id="VDD91315.1"/>
    </source>
</evidence>
<dbReference type="Proteomes" id="UP000274131">
    <property type="component" value="Unassembled WGS sequence"/>
</dbReference>
<evidence type="ECO:0000256" key="1">
    <source>
        <dbReference type="ARBA" id="ARBA00022723"/>
    </source>
</evidence>
<dbReference type="SMART" id="SM00213">
    <property type="entry name" value="UBQ"/>
    <property type="match status" value="1"/>
</dbReference>
<reference evidence="8" key="1">
    <citation type="submission" date="2017-02" db="UniProtKB">
        <authorList>
            <consortium name="WormBaseParasite"/>
        </authorList>
    </citation>
    <scope>IDENTIFICATION</scope>
</reference>
<dbReference type="PANTHER" id="PTHR46728:SF1">
    <property type="entry name" value="AN1-TYPE ZINC FINGER PROTEIN 4"/>
    <property type="match status" value="1"/>
</dbReference>
<dbReference type="AlphaFoldDB" id="A0A0N4V827"/>
<dbReference type="WBParaSite" id="EVEC_0000649201-mRNA-1">
    <property type="protein sequence ID" value="EVEC_0000649201-mRNA-1"/>
    <property type="gene ID" value="EVEC_0000649201"/>
</dbReference>
<dbReference type="InterPro" id="IPR053061">
    <property type="entry name" value="AN1-type_zinc_finger"/>
</dbReference>
<dbReference type="InterPro" id="IPR029071">
    <property type="entry name" value="Ubiquitin-like_domsf"/>
</dbReference>
<dbReference type="SUPFAM" id="SSF118310">
    <property type="entry name" value="AN1-like Zinc finger"/>
    <property type="match status" value="1"/>
</dbReference>
<name>A0A0N4V827_ENTVE</name>
<keyword evidence="2" id="KW-0863">Zinc-finger</keyword>
<feature type="domain" description="Ubiquitin-like" evidence="5">
    <location>
        <begin position="20"/>
        <end position="98"/>
    </location>
</feature>
<evidence type="ECO:0000313" key="8">
    <source>
        <dbReference type="WBParaSite" id="EVEC_0000649201-mRNA-1"/>
    </source>
</evidence>